<keyword evidence="1" id="KW-0812">Transmembrane</keyword>
<reference evidence="2" key="2">
    <citation type="journal article" date="2015" name="Fish Shellfish Immunol.">
        <title>Early steps in the European eel (Anguilla anguilla)-Vibrio vulnificus interaction in the gills: Role of the RtxA13 toxin.</title>
        <authorList>
            <person name="Callol A."/>
            <person name="Pajuelo D."/>
            <person name="Ebbesson L."/>
            <person name="Teles M."/>
            <person name="MacKenzie S."/>
            <person name="Amaro C."/>
        </authorList>
    </citation>
    <scope>NUCLEOTIDE SEQUENCE</scope>
</reference>
<sequence>MVILFYFIFFKYCLYIFDFDIFLTNRILRIFHYIQKCKIYYDQTRVSKEV</sequence>
<accession>A0A0E9VPK2</accession>
<keyword evidence="1" id="KW-0472">Membrane</keyword>
<proteinExistence type="predicted"/>
<protein>
    <submittedName>
        <fullName evidence="2">Uncharacterized protein</fullName>
    </submittedName>
</protein>
<reference evidence="2" key="1">
    <citation type="submission" date="2014-11" db="EMBL/GenBank/DDBJ databases">
        <authorList>
            <person name="Amaro Gonzalez C."/>
        </authorList>
    </citation>
    <scope>NUCLEOTIDE SEQUENCE</scope>
</reference>
<name>A0A0E9VPK2_ANGAN</name>
<evidence type="ECO:0000256" key="1">
    <source>
        <dbReference type="SAM" id="Phobius"/>
    </source>
</evidence>
<organism evidence="2">
    <name type="scientific">Anguilla anguilla</name>
    <name type="common">European freshwater eel</name>
    <name type="synonym">Muraena anguilla</name>
    <dbReference type="NCBI Taxonomy" id="7936"/>
    <lineage>
        <taxon>Eukaryota</taxon>
        <taxon>Metazoa</taxon>
        <taxon>Chordata</taxon>
        <taxon>Craniata</taxon>
        <taxon>Vertebrata</taxon>
        <taxon>Euteleostomi</taxon>
        <taxon>Actinopterygii</taxon>
        <taxon>Neopterygii</taxon>
        <taxon>Teleostei</taxon>
        <taxon>Anguilliformes</taxon>
        <taxon>Anguillidae</taxon>
        <taxon>Anguilla</taxon>
    </lineage>
</organism>
<dbReference type="AlphaFoldDB" id="A0A0E9VPK2"/>
<evidence type="ECO:0000313" key="2">
    <source>
        <dbReference type="EMBL" id="JAH79183.1"/>
    </source>
</evidence>
<keyword evidence="1" id="KW-1133">Transmembrane helix</keyword>
<feature type="transmembrane region" description="Helical" evidence="1">
    <location>
        <begin position="6"/>
        <end position="28"/>
    </location>
</feature>
<dbReference type="EMBL" id="GBXM01029394">
    <property type="protein sequence ID" value="JAH79183.1"/>
    <property type="molecule type" value="Transcribed_RNA"/>
</dbReference>